<dbReference type="Gene3D" id="3.30.465.10">
    <property type="match status" value="1"/>
</dbReference>
<proteinExistence type="predicted"/>
<dbReference type="InterPro" id="IPR016171">
    <property type="entry name" value="Vanillyl_alc_oxidase_C-sub2"/>
</dbReference>
<keyword evidence="4" id="KW-0560">Oxidoreductase</keyword>
<dbReference type="Gene3D" id="1.10.1060.10">
    <property type="entry name" value="Alpha-helical ferredoxin"/>
    <property type="match status" value="1"/>
</dbReference>
<evidence type="ECO:0000256" key="4">
    <source>
        <dbReference type="ARBA" id="ARBA00023002"/>
    </source>
</evidence>
<keyword evidence="8" id="KW-1185">Reference proteome</keyword>
<dbReference type="Proteomes" id="UP001623232">
    <property type="component" value="Plasmid unnamed3"/>
</dbReference>
<dbReference type="PANTHER" id="PTHR11748:SF119">
    <property type="entry name" value="D-2-HYDROXYGLUTARATE DEHYDROGENASE"/>
    <property type="match status" value="1"/>
</dbReference>
<dbReference type="InterPro" id="IPR036318">
    <property type="entry name" value="FAD-bd_PCMH-like_sf"/>
</dbReference>
<dbReference type="InterPro" id="IPR016164">
    <property type="entry name" value="FAD-linked_Oxase-like_C"/>
</dbReference>
<dbReference type="Pfam" id="PF02913">
    <property type="entry name" value="FAD-oxidase_C"/>
    <property type="match status" value="1"/>
</dbReference>
<feature type="domain" description="FAD-binding PCMH-type" evidence="6">
    <location>
        <begin position="17"/>
        <end position="246"/>
    </location>
</feature>
<name>A0ABZ2Y1L1_9RHOB</name>
<evidence type="ECO:0000256" key="1">
    <source>
        <dbReference type="ARBA" id="ARBA00001974"/>
    </source>
</evidence>
<reference evidence="7 8" key="1">
    <citation type="submission" date="2023-04" db="EMBL/GenBank/DDBJ databases">
        <title>Complete genome sequence of Alisedimentitalea scapharcae.</title>
        <authorList>
            <person name="Rong J.-C."/>
            <person name="Yi M.-L."/>
            <person name="Zhao Q."/>
        </authorList>
    </citation>
    <scope>NUCLEOTIDE SEQUENCE [LARGE SCALE GENOMIC DNA]</scope>
    <source>
        <strain evidence="7 8">KCTC 42119</strain>
        <plasmid evidence="7 8">unnamed3</plasmid>
    </source>
</reference>
<geneLocation type="plasmid" evidence="7 8">
    <name>unnamed3</name>
</geneLocation>
<evidence type="ECO:0000313" key="8">
    <source>
        <dbReference type="Proteomes" id="UP001623232"/>
    </source>
</evidence>
<evidence type="ECO:0000259" key="5">
    <source>
        <dbReference type="PROSITE" id="PS51379"/>
    </source>
</evidence>
<dbReference type="InterPro" id="IPR009051">
    <property type="entry name" value="Helical_ferredxn"/>
</dbReference>
<dbReference type="Pfam" id="PF01565">
    <property type="entry name" value="FAD_binding_4"/>
    <property type="match status" value="1"/>
</dbReference>
<dbReference type="InterPro" id="IPR004113">
    <property type="entry name" value="FAD-bd_oxidored_4_C"/>
</dbReference>
<dbReference type="PROSITE" id="PS51387">
    <property type="entry name" value="FAD_PCMH"/>
    <property type="match status" value="1"/>
</dbReference>
<evidence type="ECO:0000259" key="6">
    <source>
        <dbReference type="PROSITE" id="PS51387"/>
    </source>
</evidence>
<dbReference type="PANTHER" id="PTHR11748">
    <property type="entry name" value="D-LACTATE DEHYDROGENASE"/>
    <property type="match status" value="1"/>
</dbReference>
<keyword evidence="7" id="KW-0614">Plasmid</keyword>
<dbReference type="SUPFAM" id="SSF46548">
    <property type="entry name" value="alpha-helical ferredoxin"/>
    <property type="match status" value="1"/>
</dbReference>
<dbReference type="InterPro" id="IPR016166">
    <property type="entry name" value="FAD-bd_PCMH"/>
</dbReference>
<dbReference type="SUPFAM" id="SSF55103">
    <property type="entry name" value="FAD-linked oxidases, C-terminal domain"/>
    <property type="match status" value="1"/>
</dbReference>
<accession>A0ABZ2Y1L1</accession>
<dbReference type="Gene3D" id="3.30.70.2740">
    <property type="match status" value="1"/>
</dbReference>
<dbReference type="EMBL" id="CP123587">
    <property type="protein sequence ID" value="WZK91509.1"/>
    <property type="molecule type" value="Genomic_DNA"/>
</dbReference>
<dbReference type="SUPFAM" id="SSF56176">
    <property type="entry name" value="FAD-binding/transporter-associated domain-like"/>
    <property type="match status" value="1"/>
</dbReference>
<comment type="cofactor">
    <cofactor evidence="1">
        <name>FAD</name>
        <dbReference type="ChEBI" id="CHEBI:57692"/>
    </cofactor>
</comment>
<dbReference type="InterPro" id="IPR016169">
    <property type="entry name" value="FAD-bd_PCMH_sub2"/>
</dbReference>
<dbReference type="Gene3D" id="1.10.45.10">
    <property type="entry name" value="Vanillyl-alcohol Oxidase, Chain A, domain 4"/>
    <property type="match status" value="1"/>
</dbReference>
<protein>
    <submittedName>
        <fullName evidence="7">FAD-binding and (Fe-S)-binding domain-containing protein</fullName>
    </submittedName>
</protein>
<evidence type="ECO:0000256" key="2">
    <source>
        <dbReference type="ARBA" id="ARBA00022630"/>
    </source>
</evidence>
<sequence>MSDLADRVACSTDNSIYQILPQAVIYPFDGDDLTLAVQVGQRGEFTSVVFLPRGGGTSTNGQSLGDGVVVDTSRHMRRIHDYDPETGLVRVEPGLVRDKLIDFLAPHGRFFAPHVSTTSRATIGGMVSNDSSGKGSVVYGKTSDHIHSIELVLLDGDVATFDAKRAVGDNDVTQAADRICRDVEKILAPHFNEIEQRFPKMKRGFTGYNLKEVRAGDGVLNLPKLLAGSEGTLGFIKSVTLKSEPIPAHTALAVLVYDSHDTGLRAVPDLLEARPHAIEFIDDKILGAALRSPFAEDVRQVLGITNEGGAFAAHFFEMSDEDEQELERRLVSLKEHLNSRIAPALRPIGIKILRSPDDIARVWEIRRACQGLLAGFDKNKRAVAFIEDCAVPPENLADFVTELEAVLEARNIPLGMYGHADVGCVHIRPLMNLTAEDERRQIRQISDVVFALTQKYGGLLWGEHGKGLRGEYSEQVIGSELVHVMRQIKTLFDPLNRMNPGKIARPIDDQNPILALDEVPMRGAFDAQIEPDLAAQYSNVLRCDGNGACFNQDAAQPFCPSYKITGDRRLSPKGRVSMLREWARARSTGEVASAHNIAEELNEVLETCLACKACAGAGCPAKVDIPEMKSQFLDWYHEDRKRPVADLLVANLERAAPLLDRIGGLVNTLQSTALVRWSMVRGFGLVDLPKLRHRRSFLNQLQKLNVQTMSAATLLEMRDAERAGTVVIVQDCFTSFYDADVVLAQVELVKRLGFTPVLLNYRAGGKPLHVRGMLGRFRQMAQQNAHDLAELSKAGFSLIGVDAATTLMYRHEYLETLPDCPDLGVQLLSEWLGAQDLPLLDGDISYTMIQHCTERSLEPQTSSQWQSVFERSGLSVNLVKAGCCGMSGLFGHEVRHQKMSRALYDENWRAVVEAEAEGGLVATGYSCRSQVKRLSGVQALHPAQILLSHLRNR</sequence>
<feature type="domain" description="4Fe-4S ferredoxin-type" evidence="5">
    <location>
        <begin position="597"/>
        <end position="631"/>
    </location>
</feature>
<dbReference type="InterPro" id="IPR006094">
    <property type="entry name" value="Oxid_FAD_bind_N"/>
</dbReference>
<keyword evidence="3" id="KW-0274">FAD</keyword>
<gene>
    <name evidence="7" type="ORF">QEZ52_23055</name>
</gene>
<evidence type="ECO:0000256" key="3">
    <source>
        <dbReference type="ARBA" id="ARBA00022827"/>
    </source>
</evidence>
<evidence type="ECO:0000313" key="7">
    <source>
        <dbReference type="EMBL" id="WZK91509.1"/>
    </source>
</evidence>
<dbReference type="PROSITE" id="PS51379">
    <property type="entry name" value="4FE4S_FER_2"/>
    <property type="match status" value="1"/>
</dbReference>
<dbReference type="InterPro" id="IPR017896">
    <property type="entry name" value="4Fe4S_Fe-S-bd"/>
</dbReference>
<keyword evidence="2" id="KW-0285">Flavoprotein</keyword>
<organism evidence="7 8">
    <name type="scientific">Aliisedimentitalea scapharcae</name>
    <dbReference type="NCBI Taxonomy" id="1524259"/>
    <lineage>
        <taxon>Bacteria</taxon>
        <taxon>Pseudomonadati</taxon>
        <taxon>Pseudomonadota</taxon>
        <taxon>Alphaproteobacteria</taxon>
        <taxon>Rhodobacterales</taxon>
        <taxon>Roseobacteraceae</taxon>
        <taxon>Aliisedimentitalea</taxon>
    </lineage>
</organism>